<dbReference type="AlphaFoldDB" id="A0A0G1I096"/>
<feature type="region of interest" description="Disordered" evidence="1">
    <location>
        <begin position="1"/>
        <end position="23"/>
    </location>
</feature>
<reference evidence="2 3" key="1">
    <citation type="journal article" date="2015" name="Nature">
        <title>rRNA introns, odd ribosomes, and small enigmatic genomes across a large radiation of phyla.</title>
        <authorList>
            <person name="Brown C.T."/>
            <person name="Hug L.A."/>
            <person name="Thomas B.C."/>
            <person name="Sharon I."/>
            <person name="Castelle C.J."/>
            <person name="Singh A."/>
            <person name="Wilkins M.J."/>
            <person name="Williams K.H."/>
            <person name="Banfield J.F."/>
        </authorList>
    </citation>
    <scope>NUCLEOTIDE SEQUENCE [LARGE SCALE GENOMIC DNA]</scope>
</reference>
<accession>A0A0G1I096</accession>
<gene>
    <name evidence="2" type="ORF">UW44_C0003G0076</name>
</gene>
<dbReference type="EMBL" id="LCIH01000003">
    <property type="protein sequence ID" value="KKT52233.1"/>
    <property type="molecule type" value="Genomic_DNA"/>
</dbReference>
<comment type="caution">
    <text evidence="2">The sequence shown here is derived from an EMBL/GenBank/DDBJ whole genome shotgun (WGS) entry which is preliminary data.</text>
</comment>
<evidence type="ECO:0000313" key="2">
    <source>
        <dbReference type="EMBL" id="KKT52233.1"/>
    </source>
</evidence>
<dbReference type="Proteomes" id="UP000034006">
    <property type="component" value="Unassembled WGS sequence"/>
</dbReference>
<proteinExistence type="predicted"/>
<protein>
    <submittedName>
        <fullName evidence="2">Uncharacterized protein</fullName>
    </submittedName>
</protein>
<sequence>MGAEITDAGGDKTRQDHAERERNKSHLPRYTLELFREKIAVIDVGEDAQDKINLWWRQAAEVQEWIERFQQATKLLTPATPEKQDANAALKGCPELFGEINNKLKALVSRKTGYSVRTLWVDPILRQLGRQLPEITQAEEIVATIQSFDKKYWTRDNDQVIAICEAINERGVGDLEQIRMLVAQWSFQEFIESIPRQNLHHLFKDLADQTLVDDLELEKMELQTALAGHPWSSEKREKFRRLHHRLRHAMDDLNAEEQVKRDFDEAFKYATGDLGKSVSAIDILRNAEAAWDGFKRDSTLQAFWRHEQNKLTGES</sequence>
<organism evidence="2 3">
    <name type="scientific">Candidatus Collierbacteria bacterium GW2011_GWB2_44_22</name>
    <dbReference type="NCBI Taxonomy" id="1618387"/>
    <lineage>
        <taxon>Bacteria</taxon>
        <taxon>Candidatus Collieribacteriota</taxon>
    </lineage>
</organism>
<name>A0A0G1I096_9BACT</name>
<evidence type="ECO:0000313" key="3">
    <source>
        <dbReference type="Proteomes" id="UP000034006"/>
    </source>
</evidence>
<feature type="compositionally biased region" description="Basic and acidic residues" evidence="1">
    <location>
        <begin position="9"/>
        <end position="23"/>
    </location>
</feature>
<evidence type="ECO:0000256" key="1">
    <source>
        <dbReference type="SAM" id="MobiDB-lite"/>
    </source>
</evidence>